<dbReference type="EMBL" id="LR899010">
    <property type="protein sequence ID" value="CAD7083521.1"/>
    <property type="molecule type" value="Genomic_DNA"/>
</dbReference>
<proteinExistence type="predicted"/>
<feature type="transmembrane region" description="Helical" evidence="1">
    <location>
        <begin position="64"/>
        <end position="84"/>
    </location>
</feature>
<keyword evidence="3" id="KW-1185">Reference proteome</keyword>
<evidence type="ECO:0000256" key="1">
    <source>
        <dbReference type="SAM" id="Phobius"/>
    </source>
</evidence>
<dbReference type="AlphaFoldDB" id="A0A7R8YSE7"/>
<reference evidence="2 3" key="1">
    <citation type="submission" date="2020-11" db="EMBL/GenBank/DDBJ databases">
        <authorList>
            <person name="Wallbank WR R."/>
            <person name="Pardo Diaz C."/>
            <person name="Kozak K."/>
            <person name="Martin S."/>
            <person name="Jiggins C."/>
            <person name="Moest M."/>
            <person name="Warren A I."/>
            <person name="Generalovic N T."/>
            <person name="Byers J.R.P. K."/>
            <person name="Montejo-Kovacevich G."/>
            <person name="Yen C E."/>
        </authorList>
    </citation>
    <scope>NUCLEOTIDE SEQUENCE [LARGE SCALE GENOMIC DNA]</scope>
</reference>
<keyword evidence="1" id="KW-1133">Transmembrane helix</keyword>
<accession>A0A7R8YSE7</accession>
<dbReference type="Proteomes" id="UP000594454">
    <property type="component" value="Chromosome 2"/>
</dbReference>
<name>A0A7R8YSE7_HERIL</name>
<keyword evidence="1" id="KW-0812">Transmembrane</keyword>
<sequence>MADVFEIELHEDESQHDSDDDIIEVDDVSLNKLTRFNYSRSQSLYENFREYNQEYNQQVCDSSFILLHHMFSICPSFLSVVLFYSSQGRKVW</sequence>
<keyword evidence="1" id="KW-0472">Membrane</keyword>
<gene>
    <name evidence="2" type="ORF">HERILL_LOCUS6477</name>
</gene>
<protein>
    <submittedName>
        <fullName evidence="2">Uncharacterized protein</fullName>
    </submittedName>
</protein>
<evidence type="ECO:0000313" key="2">
    <source>
        <dbReference type="EMBL" id="CAD7083521.1"/>
    </source>
</evidence>
<dbReference type="InParanoid" id="A0A7R8YSE7"/>
<evidence type="ECO:0000313" key="3">
    <source>
        <dbReference type="Proteomes" id="UP000594454"/>
    </source>
</evidence>
<organism evidence="2 3">
    <name type="scientific">Hermetia illucens</name>
    <name type="common">Black soldier fly</name>
    <dbReference type="NCBI Taxonomy" id="343691"/>
    <lineage>
        <taxon>Eukaryota</taxon>
        <taxon>Metazoa</taxon>
        <taxon>Ecdysozoa</taxon>
        <taxon>Arthropoda</taxon>
        <taxon>Hexapoda</taxon>
        <taxon>Insecta</taxon>
        <taxon>Pterygota</taxon>
        <taxon>Neoptera</taxon>
        <taxon>Endopterygota</taxon>
        <taxon>Diptera</taxon>
        <taxon>Brachycera</taxon>
        <taxon>Stratiomyomorpha</taxon>
        <taxon>Stratiomyidae</taxon>
        <taxon>Hermetiinae</taxon>
        <taxon>Hermetia</taxon>
    </lineage>
</organism>